<comment type="caution">
    <text evidence="1">The sequence shown here is derived from an EMBL/GenBank/DDBJ whole genome shotgun (WGS) entry which is preliminary data.</text>
</comment>
<keyword evidence="2" id="KW-1185">Reference proteome</keyword>
<reference evidence="1" key="2">
    <citation type="submission" date="2014-03" db="EMBL/GenBank/DDBJ databases">
        <title>Candidatus Competibacter-lineage genomes retrieved from metagenomes reveal functional metabolic diversity.</title>
        <authorList>
            <person name="McIlroy S.J."/>
            <person name="Albertsen M."/>
            <person name="Andresen E.K."/>
            <person name="Saunders A.M."/>
            <person name="Kristiansen R."/>
            <person name="Stokholm-Bjerregaard M."/>
            <person name="Nielsen K.L."/>
            <person name="Nielsen P.H."/>
        </authorList>
    </citation>
    <scope>NUCLEOTIDE SEQUENCE</scope>
    <source>
        <strain evidence="1">Run_A_D11</strain>
    </source>
</reference>
<name>W6MBB2_9GAMM</name>
<dbReference type="AlphaFoldDB" id="W6MBB2"/>
<dbReference type="EMBL" id="CBTJ020000057">
    <property type="protein sequence ID" value="CDI03410.1"/>
    <property type="molecule type" value="Genomic_DNA"/>
</dbReference>
<evidence type="ECO:0000313" key="1">
    <source>
        <dbReference type="EMBL" id="CDI03410.1"/>
    </source>
</evidence>
<dbReference type="InterPro" id="IPR012671">
    <property type="entry name" value="T3SS_PscE/YscE"/>
</dbReference>
<dbReference type="STRING" id="1400863.BN873_490019"/>
<dbReference type="Gene3D" id="1.20.5.420">
    <property type="entry name" value="Immunoglobulin FC, subunit C"/>
    <property type="match status" value="1"/>
</dbReference>
<evidence type="ECO:0000313" key="2">
    <source>
        <dbReference type="Proteomes" id="UP000035760"/>
    </source>
</evidence>
<reference evidence="1" key="1">
    <citation type="submission" date="2013-07" db="EMBL/GenBank/DDBJ databases">
        <authorList>
            <person name="McIlroy S."/>
        </authorList>
    </citation>
    <scope>NUCLEOTIDE SEQUENCE [LARGE SCALE GENOMIC DNA]</scope>
    <source>
        <strain evidence="1">Run_A_D11</strain>
    </source>
</reference>
<dbReference type="RefSeq" id="WP_048674125.1">
    <property type="nucleotide sequence ID" value="NZ_CBTJ020000057.1"/>
</dbReference>
<gene>
    <name evidence="1" type="ORF">BN873_490019</name>
</gene>
<dbReference type="Pfam" id="PF08988">
    <property type="entry name" value="T3SS_needle_E"/>
    <property type="match status" value="1"/>
</dbReference>
<accession>W6MBB2</accession>
<dbReference type="OrthoDB" id="6197139at2"/>
<proteinExistence type="predicted"/>
<protein>
    <recommendedName>
        <fullName evidence="3">EscE/YscE/SsaE family type III secretion system needle protein co-chaperone</fullName>
    </recommendedName>
</protein>
<evidence type="ECO:0008006" key="3">
    <source>
        <dbReference type="Google" id="ProtNLM"/>
    </source>
</evidence>
<sequence length="79" mass="8781">MTSPQTAHCFPLEDELQADGQGVLRRLLLEDLSQQAAQIKRVLDGGVAPAEFERVYNLHNAINAAATVVEKVWQRFHPA</sequence>
<dbReference type="Proteomes" id="UP000035760">
    <property type="component" value="Unassembled WGS sequence"/>
</dbReference>
<organism evidence="1 2">
    <name type="scientific">Candidatus Competibacter denitrificans Run_A_D11</name>
    <dbReference type="NCBI Taxonomy" id="1400863"/>
    <lineage>
        <taxon>Bacteria</taxon>
        <taxon>Pseudomonadati</taxon>
        <taxon>Pseudomonadota</taxon>
        <taxon>Gammaproteobacteria</taxon>
        <taxon>Candidatus Competibacteraceae</taxon>
        <taxon>Candidatus Competibacter</taxon>
    </lineage>
</organism>